<protein>
    <recommendedName>
        <fullName evidence="1">Phosphoadenosine phosphosulphate reductase domain-containing protein</fullName>
    </recommendedName>
</protein>
<feature type="domain" description="Phosphoadenosine phosphosulphate reductase" evidence="1">
    <location>
        <begin position="155"/>
        <end position="276"/>
    </location>
</feature>
<dbReference type="Gene3D" id="3.40.50.620">
    <property type="entry name" value="HUPs"/>
    <property type="match status" value="1"/>
</dbReference>
<dbReference type="PANTHER" id="PTHR43196:SF2">
    <property type="entry name" value="PHOSPHOADENOSINE PHOSPHOSULFATE REDUCTASE"/>
    <property type="match status" value="1"/>
</dbReference>
<dbReference type="PANTHER" id="PTHR43196">
    <property type="entry name" value="SULFATE ADENYLYLTRANSFERASE SUBUNIT 2"/>
    <property type="match status" value="1"/>
</dbReference>
<dbReference type="InterPro" id="IPR050128">
    <property type="entry name" value="Sulfate_adenylyltrnsfr_sub2"/>
</dbReference>
<accession>A0A0F9STR2</accession>
<comment type="caution">
    <text evidence="2">The sequence shown here is derived from an EMBL/GenBank/DDBJ whole genome shotgun (WGS) entry which is preliminary data.</text>
</comment>
<dbReference type="Pfam" id="PF01507">
    <property type="entry name" value="PAPS_reduct"/>
    <property type="match status" value="2"/>
</dbReference>
<reference evidence="2" key="1">
    <citation type="journal article" date="2015" name="Nature">
        <title>Complex archaea that bridge the gap between prokaryotes and eukaryotes.</title>
        <authorList>
            <person name="Spang A."/>
            <person name="Saw J.H."/>
            <person name="Jorgensen S.L."/>
            <person name="Zaremba-Niedzwiedzka K."/>
            <person name="Martijn J."/>
            <person name="Lind A.E."/>
            <person name="van Eijk R."/>
            <person name="Schleper C."/>
            <person name="Guy L."/>
            <person name="Ettema T.J."/>
        </authorList>
    </citation>
    <scope>NUCLEOTIDE SEQUENCE</scope>
</reference>
<gene>
    <name evidence="2" type="ORF">LCGC14_0411870</name>
</gene>
<sequence length="329" mass="37529">MTVETGIRRYRRGLQGNWSEEVLRPRIQMLKDGQELPFTVKVAKAQGLIQQAVQEHGVEHCYLGFSGGQDSAVIAHLTELAAPEMEFVFNDTGLEFLETYEYVSWWEKEFKRIITRTKPMKKLADILREDGYPLYSKRIAYMLSTEKRVANLKSQDPRPAGSYKLLASAKVLHTLDAGVKISDKCCHYLKHGPADKYAAEQGFTASILGMRADDSRDRRRNWLTMGCYYPVKKGADRVWPLAFWTEADVAKYHEVVGLPRAGLYDKGFTRNGCRLCGFGCHLASPNKFELLAIWYPKFWKAAMTKFGYFDACERLGIKDGRNIRGLDTV</sequence>
<dbReference type="InterPro" id="IPR014729">
    <property type="entry name" value="Rossmann-like_a/b/a_fold"/>
</dbReference>
<dbReference type="SUPFAM" id="SSF52402">
    <property type="entry name" value="Adenine nucleotide alpha hydrolases-like"/>
    <property type="match status" value="1"/>
</dbReference>
<dbReference type="AlphaFoldDB" id="A0A0F9STR2"/>
<evidence type="ECO:0000259" key="1">
    <source>
        <dbReference type="Pfam" id="PF01507"/>
    </source>
</evidence>
<evidence type="ECO:0000313" key="2">
    <source>
        <dbReference type="EMBL" id="KKN72360.1"/>
    </source>
</evidence>
<dbReference type="InterPro" id="IPR002500">
    <property type="entry name" value="PAPS_reduct_dom"/>
</dbReference>
<dbReference type="EMBL" id="LAZR01000364">
    <property type="protein sequence ID" value="KKN72360.1"/>
    <property type="molecule type" value="Genomic_DNA"/>
</dbReference>
<feature type="domain" description="Phosphoadenosine phosphosulphate reductase" evidence="1">
    <location>
        <begin position="62"/>
        <end position="139"/>
    </location>
</feature>
<organism evidence="2">
    <name type="scientific">marine sediment metagenome</name>
    <dbReference type="NCBI Taxonomy" id="412755"/>
    <lineage>
        <taxon>unclassified sequences</taxon>
        <taxon>metagenomes</taxon>
        <taxon>ecological metagenomes</taxon>
    </lineage>
</organism>
<dbReference type="GO" id="GO:0003824">
    <property type="term" value="F:catalytic activity"/>
    <property type="evidence" value="ECO:0007669"/>
    <property type="project" value="InterPro"/>
</dbReference>
<proteinExistence type="predicted"/>
<name>A0A0F9STR2_9ZZZZ</name>